<protein>
    <submittedName>
        <fullName evidence="2">Uncharacterized protein</fullName>
    </submittedName>
</protein>
<evidence type="ECO:0000313" key="3">
    <source>
        <dbReference type="Proteomes" id="UP000525686"/>
    </source>
</evidence>
<accession>A0A7W3WIC0</accession>
<reference evidence="3" key="1">
    <citation type="submission" date="2020-05" db="EMBL/GenBank/DDBJ databases">
        <title>Classification of alakaliphilic streptomycetes isolated from an alkaline soil next to Lonar Crater, India and a proposal for the recognition of Streptomyces alkaliterrae sp. nov.</title>
        <authorList>
            <person name="Golinska P."/>
        </authorList>
    </citation>
    <scope>NUCLEOTIDE SEQUENCE [LARGE SCALE GENOMIC DNA]</scope>
    <source>
        <strain evidence="3">OF3</strain>
    </source>
</reference>
<gene>
    <name evidence="2" type="ORF">H3146_05845</name>
</gene>
<feature type="region of interest" description="Disordered" evidence="1">
    <location>
        <begin position="51"/>
        <end position="91"/>
    </location>
</feature>
<sequence length="91" mass="9421">MTGFSPDDMAAMRKQGDIGALFTALLGKSPPPDAAGLEDERPAYHVARPGAWPCGTAPSGPSPGPTCGRCTTGGRPRTEPHPSRTHPEDTP</sequence>
<dbReference type="Proteomes" id="UP000525686">
    <property type="component" value="Unassembled WGS sequence"/>
</dbReference>
<name>A0A7W3WIC0_9ACTN</name>
<feature type="compositionally biased region" description="Low complexity" evidence="1">
    <location>
        <begin position="53"/>
        <end position="75"/>
    </location>
</feature>
<dbReference type="RefSeq" id="WP_181353683.1">
    <property type="nucleotide sequence ID" value="NZ_JABJWZ010000031.1"/>
</dbReference>
<feature type="compositionally biased region" description="Basic and acidic residues" evidence="1">
    <location>
        <begin position="76"/>
        <end position="91"/>
    </location>
</feature>
<dbReference type="AlphaFoldDB" id="A0A7W3WIC0"/>
<dbReference type="EMBL" id="JABJWZ010000031">
    <property type="protein sequence ID" value="MBB1252889.1"/>
    <property type="molecule type" value="Genomic_DNA"/>
</dbReference>
<proteinExistence type="predicted"/>
<evidence type="ECO:0000313" key="2">
    <source>
        <dbReference type="EMBL" id="MBB1252889.1"/>
    </source>
</evidence>
<organism evidence="2 3">
    <name type="scientific">Streptomyces alkaliterrae</name>
    <dbReference type="NCBI Taxonomy" id="2213162"/>
    <lineage>
        <taxon>Bacteria</taxon>
        <taxon>Bacillati</taxon>
        <taxon>Actinomycetota</taxon>
        <taxon>Actinomycetes</taxon>
        <taxon>Kitasatosporales</taxon>
        <taxon>Streptomycetaceae</taxon>
        <taxon>Streptomyces</taxon>
    </lineage>
</organism>
<comment type="caution">
    <text evidence="2">The sequence shown here is derived from an EMBL/GenBank/DDBJ whole genome shotgun (WGS) entry which is preliminary data.</text>
</comment>
<evidence type="ECO:0000256" key="1">
    <source>
        <dbReference type="SAM" id="MobiDB-lite"/>
    </source>
</evidence>